<dbReference type="EMBL" id="PPED02000001">
    <property type="protein sequence ID" value="PWN72237.1"/>
    <property type="molecule type" value="Genomic_DNA"/>
</dbReference>
<evidence type="ECO:0000313" key="2">
    <source>
        <dbReference type="Proteomes" id="UP000236594"/>
    </source>
</evidence>
<organism evidence="1 2">
    <name type="scientific">Chryseobacterium phosphatilyticum</name>
    <dbReference type="NCBI Taxonomy" id="475075"/>
    <lineage>
        <taxon>Bacteria</taxon>
        <taxon>Pseudomonadati</taxon>
        <taxon>Bacteroidota</taxon>
        <taxon>Flavobacteriia</taxon>
        <taxon>Flavobacteriales</taxon>
        <taxon>Weeksellaceae</taxon>
        <taxon>Chryseobacterium group</taxon>
        <taxon>Chryseobacterium</taxon>
    </lineage>
</organism>
<comment type="caution">
    <text evidence="1">The sequence shown here is derived from an EMBL/GenBank/DDBJ whole genome shotgun (WGS) entry which is preliminary data.</text>
</comment>
<dbReference type="PROSITE" id="PS51257">
    <property type="entry name" value="PROKAR_LIPOPROTEIN"/>
    <property type="match status" value="1"/>
</dbReference>
<proteinExistence type="predicted"/>
<name>A0A316XEV8_9FLAO</name>
<dbReference type="AlphaFoldDB" id="A0A316XEV8"/>
<reference evidence="1 2" key="1">
    <citation type="submission" date="2018-04" db="EMBL/GenBank/DDBJ databases">
        <title>Draft Genome Sequence of Phosphate-Solubilizing Chryseobacterium sp. ISE14 that is a Biocontrol and Plant Growth-Promoting Rhizobacterium Isolated from Cucumber.</title>
        <authorList>
            <person name="Jeong J.-J."/>
            <person name="Sang M.K."/>
            <person name="Choi I.-G."/>
            <person name="Kim K.D."/>
        </authorList>
    </citation>
    <scope>NUCLEOTIDE SEQUENCE [LARGE SCALE GENOMIC DNA]</scope>
    <source>
        <strain evidence="1 2">ISE14</strain>
    </source>
</reference>
<dbReference type="OrthoDB" id="1178167at2"/>
<protein>
    <recommendedName>
        <fullName evidence="3">Lipoprotein</fullName>
    </recommendedName>
</protein>
<evidence type="ECO:0008006" key="3">
    <source>
        <dbReference type="Google" id="ProtNLM"/>
    </source>
</evidence>
<evidence type="ECO:0000313" key="1">
    <source>
        <dbReference type="EMBL" id="PWN72237.1"/>
    </source>
</evidence>
<accession>A0A316XEV8</accession>
<dbReference type="Proteomes" id="UP000236594">
    <property type="component" value="Unassembled WGS sequence"/>
</dbReference>
<sequence length="228" mass="26712">MKRLFLIWVLISAISCRKNESASFDIHIENTDRVGVNYNLNQLIIYKNDTLFKKIGSKEPIRSLDENIKIDSIRKGRYSFVYESIFGKEIKEVIQVDDSGIYRISVNPDRSPERLKNLVIENLKNDRVKWVYNSSGCFHHDDDSIILSNNGNDYFIQYKGQPKKVDEKVWSYFVNTENAMRQIPKNGGCTTIDTYVLSYRGKSDTMIDNTCRFRIWSHLKDYLNNNKL</sequence>
<dbReference type="RefSeq" id="WP_103249022.1">
    <property type="nucleotide sequence ID" value="NZ_PPED02000001.1"/>
</dbReference>
<keyword evidence="2" id="KW-1185">Reference proteome</keyword>
<gene>
    <name evidence="1" type="ORF">C1631_006460</name>
</gene>